<evidence type="ECO:0000256" key="1">
    <source>
        <dbReference type="ARBA" id="ARBA00004141"/>
    </source>
</evidence>
<feature type="transmembrane region" description="Helical" evidence="5">
    <location>
        <begin position="130"/>
        <end position="153"/>
    </location>
</feature>
<evidence type="ECO:0000256" key="2">
    <source>
        <dbReference type="ARBA" id="ARBA00022692"/>
    </source>
</evidence>
<organism evidence="7 8">
    <name type="scientific">Speluncibacter jeojiensis</name>
    <dbReference type="NCBI Taxonomy" id="2710754"/>
    <lineage>
        <taxon>Bacteria</taxon>
        <taxon>Bacillati</taxon>
        <taxon>Actinomycetota</taxon>
        <taxon>Actinomycetes</taxon>
        <taxon>Mycobacteriales</taxon>
        <taxon>Speluncibacteraceae</taxon>
        <taxon>Speluncibacter</taxon>
    </lineage>
</organism>
<evidence type="ECO:0000259" key="6">
    <source>
        <dbReference type="Pfam" id="PF04138"/>
    </source>
</evidence>
<name>A0A9X4M1D5_9ACTN</name>
<evidence type="ECO:0000313" key="8">
    <source>
        <dbReference type="Proteomes" id="UP001152755"/>
    </source>
</evidence>
<dbReference type="AlphaFoldDB" id="A0A9X4M1D5"/>
<keyword evidence="4 5" id="KW-0472">Membrane</keyword>
<comment type="caution">
    <text evidence="7">The sequence shown here is derived from an EMBL/GenBank/DDBJ whole genome shotgun (WGS) entry which is preliminary data.</text>
</comment>
<feature type="domain" description="GtrA/DPMS transmembrane" evidence="6">
    <location>
        <begin position="37"/>
        <end position="154"/>
    </location>
</feature>
<feature type="transmembrane region" description="Helical" evidence="5">
    <location>
        <begin position="91"/>
        <end position="118"/>
    </location>
</feature>
<gene>
    <name evidence="7" type="ORF">NVS88_16940</name>
</gene>
<evidence type="ECO:0000313" key="7">
    <source>
        <dbReference type="EMBL" id="MDG3016243.1"/>
    </source>
</evidence>
<feature type="transmembrane region" description="Helical" evidence="5">
    <location>
        <begin position="47"/>
        <end position="71"/>
    </location>
</feature>
<dbReference type="Pfam" id="PF04138">
    <property type="entry name" value="GtrA_DPMS_TM"/>
    <property type="match status" value="1"/>
</dbReference>
<sequence length="160" mass="16595">MAVRSAATRDGRNPTPGVRGFGVRRFVGDGALAQLIRFALVGGASNILYIGAFALAGLWGTSVANLIGVVISSAAANELHRRLTFRAADRVGWVAAQFEGGTLALVALAMSSVTLFVLHRALPGLGGIDQALLVIAVSGIAGLVRFVALRGWVFGRTLAR</sequence>
<keyword evidence="8" id="KW-1185">Reference proteome</keyword>
<protein>
    <submittedName>
        <fullName evidence="7">GtrA family protein</fullName>
    </submittedName>
</protein>
<dbReference type="GO" id="GO:0016020">
    <property type="term" value="C:membrane"/>
    <property type="evidence" value="ECO:0007669"/>
    <property type="project" value="UniProtKB-SubCell"/>
</dbReference>
<proteinExistence type="predicted"/>
<keyword evidence="2 5" id="KW-0812">Transmembrane</keyword>
<reference evidence="7" key="1">
    <citation type="submission" date="2022-08" db="EMBL/GenBank/DDBJ databases">
        <title>Genome analysis of Corynebacteriales strain.</title>
        <authorList>
            <person name="Lee S.D."/>
        </authorList>
    </citation>
    <scope>NUCLEOTIDE SEQUENCE</scope>
    <source>
        <strain evidence="7">D3-21</strain>
    </source>
</reference>
<comment type="subcellular location">
    <subcellularLocation>
        <location evidence="1">Membrane</location>
        <topology evidence="1">Multi-pass membrane protein</topology>
    </subcellularLocation>
</comment>
<evidence type="ECO:0000256" key="3">
    <source>
        <dbReference type="ARBA" id="ARBA00022989"/>
    </source>
</evidence>
<dbReference type="GO" id="GO:0000271">
    <property type="term" value="P:polysaccharide biosynthetic process"/>
    <property type="evidence" value="ECO:0007669"/>
    <property type="project" value="InterPro"/>
</dbReference>
<dbReference type="RefSeq" id="WP_277831537.1">
    <property type="nucleotide sequence ID" value="NZ_JAAIVF010000002.1"/>
</dbReference>
<evidence type="ECO:0000256" key="5">
    <source>
        <dbReference type="SAM" id="Phobius"/>
    </source>
</evidence>
<dbReference type="Proteomes" id="UP001152755">
    <property type="component" value="Unassembled WGS sequence"/>
</dbReference>
<dbReference type="InterPro" id="IPR007267">
    <property type="entry name" value="GtrA_DPMS_TM"/>
</dbReference>
<keyword evidence="3 5" id="KW-1133">Transmembrane helix</keyword>
<evidence type="ECO:0000256" key="4">
    <source>
        <dbReference type="ARBA" id="ARBA00023136"/>
    </source>
</evidence>
<accession>A0A9X4M1D5</accession>
<dbReference type="EMBL" id="JANRHA010000012">
    <property type="protein sequence ID" value="MDG3016243.1"/>
    <property type="molecule type" value="Genomic_DNA"/>
</dbReference>